<proteinExistence type="predicted"/>
<dbReference type="KEGG" id="fwa:DCMF_10340"/>
<keyword evidence="2" id="KW-1185">Reference proteome</keyword>
<evidence type="ECO:0000313" key="1">
    <source>
        <dbReference type="EMBL" id="ATW25115.1"/>
    </source>
</evidence>
<evidence type="ECO:0008006" key="3">
    <source>
        <dbReference type="Google" id="ProtNLM"/>
    </source>
</evidence>
<organism evidence="1 2">
    <name type="scientific">Formimonas warabiya</name>
    <dbReference type="NCBI Taxonomy" id="1761012"/>
    <lineage>
        <taxon>Bacteria</taxon>
        <taxon>Bacillati</taxon>
        <taxon>Bacillota</taxon>
        <taxon>Clostridia</taxon>
        <taxon>Eubacteriales</taxon>
        <taxon>Peptococcaceae</taxon>
        <taxon>Candidatus Formimonas</taxon>
    </lineage>
</organism>
<dbReference type="SUPFAM" id="SSF50939">
    <property type="entry name" value="Sialidases"/>
    <property type="match status" value="1"/>
</dbReference>
<dbReference type="Gene3D" id="2.120.10.10">
    <property type="match status" value="1"/>
</dbReference>
<evidence type="ECO:0000313" key="2">
    <source>
        <dbReference type="Proteomes" id="UP000323521"/>
    </source>
</evidence>
<dbReference type="AlphaFoldDB" id="A0A3G1KSI3"/>
<dbReference type="InterPro" id="IPR036278">
    <property type="entry name" value="Sialidase_sf"/>
</dbReference>
<dbReference type="EMBL" id="CP017634">
    <property type="protein sequence ID" value="ATW25115.1"/>
    <property type="molecule type" value="Genomic_DNA"/>
</dbReference>
<sequence length="855" mass="94676">MKERFANIFDRSKRRKGVITLCALIVAIGITGASVAYSGNDGGGEKRIDNIALLHAGNWYGLEGNQFVISYGTKKTAVVPLTPDTEDQSVYLADKAVYISDEVTAVAYGGHNKEYRGQVPPVSVLISKDQGQTWNSYTVTDPKTVDYETKYLGFTTPNEGWLLLAGGAAMGHQNNRIFVTSDGGKTWSETGNTSDTYARVVTGAGFADENTGFVSFRYDADPNPVVYRTENKGKTWTKCALEIPDSFKNIATYATALSPVFDGAKGVLPVTFRKNEGNGNPVDVTVQYETSDAGKTWTFHEKYNLALIWADAWATRDGRARYEIMSSQMQNGFRAQQLSPDNFVIRWSSPWVVSYQVALDGTQAVVTYWYTDSSTSKYRGVERLTFGEENGRPVVTACKTEIEMEEYTDTTDWKRVDTGLYAFSIPDDWEAVALADSTVSFTKGGEELGTLMRLGYDASRALSQFEGNHANTLSTEPLEGYPYAATKVIIRRSQPAAAHDDSYVDEVHIYLIPEKSRFAYDLCFDSSLVHGEAAEIAKSALIYTDRMQIQDLARKWGEAFKNRDGKAQYDLMNPDLQKKVYEDYQERDWVTGQLSPWVDGFTVQPGDDTAVLTYAYMTLDGFAGYYFQTLSFALEKGQFMISGYTEPKQVNGQREGTVLAYLDSGKTWLSAASLHGEMFSDITLSINDKTKRFPWKTYKAPAFLPELGYADVNGDGQKELIVILCKGEGTGTLVEEIHVLNGEDLSEIAVQSPLSALEKRVVSKIDQSGVKITIDNQKTLVFPEKDITAKVAEKKSWFDTLGTGSIIDYSIQGGDVTVRVGAQLSPAGFLGDFNLTYAYQNHQMKVNGIRFSPGI</sequence>
<dbReference type="Proteomes" id="UP000323521">
    <property type="component" value="Chromosome"/>
</dbReference>
<dbReference type="OrthoDB" id="1900320at2"/>
<dbReference type="CDD" id="cd15482">
    <property type="entry name" value="Sialidase_non-viral"/>
    <property type="match status" value="1"/>
</dbReference>
<reference evidence="1 2" key="1">
    <citation type="submission" date="2016-10" db="EMBL/GenBank/DDBJ databases">
        <title>Complete Genome Sequence of Peptococcaceae strain DCMF.</title>
        <authorList>
            <person name="Edwards R.J."/>
            <person name="Holland S.I."/>
            <person name="Deshpande N.P."/>
            <person name="Wong Y.K."/>
            <person name="Ertan H."/>
            <person name="Manefield M."/>
            <person name="Russell T.L."/>
            <person name="Lee M.J."/>
        </authorList>
    </citation>
    <scope>NUCLEOTIDE SEQUENCE [LARGE SCALE GENOMIC DNA]</scope>
    <source>
        <strain evidence="1 2">DCMF</strain>
    </source>
</reference>
<accession>A0A3G1KSI3</accession>
<dbReference type="RefSeq" id="WP_148134362.1">
    <property type="nucleotide sequence ID" value="NZ_CP017634.1"/>
</dbReference>
<name>A0A3G1KSI3_FORW1</name>
<gene>
    <name evidence="1" type="ORF">DCMF_10340</name>
</gene>
<protein>
    <recommendedName>
        <fullName evidence="3">Exo-alpha-sialidase</fullName>
    </recommendedName>
</protein>